<sequence>MNIAILITDISRTGGTERAVVTLANMLCKKYNIVKIVSLTKTTNKKSYYKIDRRVEVDFLNNEPLHIGLLSKIKWSVKTVFLLRNYFRNNNIDIIISTGHNNNWLIPFVRNKRELKIIACEHIVYSSIPKISRFFMSLTYPYLDKIVVLSQKAKESFIKYSKVSIIPNAISFKPEFLSQLTKKKILMVGRLSSEKGLERLIPIATKLKEKFSDWLIVIVGEGPERELLERLIKESGLEDFIILEGMQQNIETYYVDSSIYIMTSHFEAFPMVLLEAQSFGLPIVVYNCPEGPGQIVRNNESGFLIENNNADEFIDKISMLIENQNLRQDFGKKAKMNTDIFSEKEIVKKWILLFEEIIN</sequence>
<keyword evidence="4" id="KW-1185">Reference proteome</keyword>
<name>A0A226HDF7_9FLAO</name>
<dbReference type="CDD" id="cd03820">
    <property type="entry name" value="GT4_AmsD-like"/>
    <property type="match status" value="1"/>
</dbReference>
<gene>
    <name evidence="3" type="ORF">B0A66_10530</name>
</gene>
<comment type="caution">
    <text evidence="3">The sequence shown here is derived from an EMBL/GenBank/DDBJ whole genome shotgun (WGS) entry which is preliminary data.</text>
</comment>
<evidence type="ECO:0000259" key="2">
    <source>
        <dbReference type="Pfam" id="PF13439"/>
    </source>
</evidence>
<dbReference type="PANTHER" id="PTHR12526">
    <property type="entry name" value="GLYCOSYLTRANSFERASE"/>
    <property type="match status" value="1"/>
</dbReference>
<dbReference type="RefSeq" id="WP_089049791.1">
    <property type="nucleotide sequence ID" value="NZ_FXTV01000008.1"/>
</dbReference>
<dbReference type="SUPFAM" id="SSF53756">
    <property type="entry name" value="UDP-Glycosyltransferase/glycogen phosphorylase"/>
    <property type="match status" value="1"/>
</dbReference>
<dbReference type="EMBL" id="MUGW01000020">
    <property type="protein sequence ID" value="OXA92192.1"/>
    <property type="molecule type" value="Genomic_DNA"/>
</dbReference>
<dbReference type="OrthoDB" id="9811239at2"/>
<feature type="domain" description="Glycosyl transferase family 1" evidence="1">
    <location>
        <begin position="175"/>
        <end position="335"/>
    </location>
</feature>
<evidence type="ECO:0000313" key="4">
    <source>
        <dbReference type="Proteomes" id="UP000198345"/>
    </source>
</evidence>
<dbReference type="Proteomes" id="UP000198345">
    <property type="component" value="Unassembled WGS sequence"/>
</dbReference>
<dbReference type="GO" id="GO:0016757">
    <property type="term" value="F:glycosyltransferase activity"/>
    <property type="evidence" value="ECO:0007669"/>
    <property type="project" value="InterPro"/>
</dbReference>
<organism evidence="3 4">
    <name type="scientific">Flavobacterium hercynium</name>
    <dbReference type="NCBI Taxonomy" id="387094"/>
    <lineage>
        <taxon>Bacteria</taxon>
        <taxon>Pseudomonadati</taxon>
        <taxon>Bacteroidota</taxon>
        <taxon>Flavobacteriia</taxon>
        <taxon>Flavobacteriales</taxon>
        <taxon>Flavobacteriaceae</taxon>
        <taxon>Flavobacterium</taxon>
    </lineage>
</organism>
<evidence type="ECO:0000259" key="1">
    <source>
        <dbReference type="Pfam" id="PF00534"/>
    </source>
</evidence>
<dbReference type="InterPro" id="IPR028098">
    <property type="entry name" value="Glyco_trans_4-like_N"/>
</dbReference>
<protein>
    <recommendedName>
        <fullName evidence="5">Glycosyl transferase family 1 domain-containing protein</fullName>
    </recommendedName>
</protein>
<dbReference type="AlphaFoldDB" id="A0A226HDF7"/>
<dbReference type="Pfam" id="PF00534">
    <property type="entry name" value="Glycos_transf_1"/>
    <property type="match status" value="1"/>
</dbReference>
<feature type="domain" description="Glycosyltransferase subfamily 4-like N-terminal" evidence="2">
    <location>
        <begin position="14"/>
        <end position="170"/>
    </location>
</feature>
<evidence type="ECO:0008006" key="5">
    <source>
        <dbReference type="Google" id="ProtNLM"/>
    </source>
</evidence>
<evidence type="ECO:0000313" key="3">
    <source>
        <dbReference type="EMBL" id="OXA92192.1"/>
    </source>
</evidence>
<dbReference type="Pfam" id="PF13439">
    <property type="entry name" value="Glyco_transf_4"/>
    <property type="match status" value="1"/>
</dbReference>
<accession>A0A226HDF7</accession>
<reference evidence="3 4" key="1">
    <citation type="submission" date="2016-11" db="EMBL/GenBank/DDBJ databases">
        <title>Whole genomes of Flavobacteriaceae.</title>
        <authorList>
            <person name="Stine C."/>
            <person name="Li C."/>
            <person name="Tadesse D."/>
        </authorList>
    </citation>
    <scope>NUCLEOTIDE SEQUENCE [LARGE SCALE GENOMIC DNA]</scope>
    <source>
        <strain evidence="3 4">DSM 18292</strain>
    </source>
</reference>
<dbReference type="Gene3D" id="3.40.50.2000">
    <property type="entry name" value="Glycogen Phosphorylase B"/>
    <property type="match status" value="2"/>
</dbReference>
<dbReference type="InterPro" id="IPR001296">
    <property type="entry name" value="Glyco_trans_1"/>
</dbReference>
<proteinExistence type="predicted"/>